<proteinExistence type="predicted"/>
<accession>A0ABD2X0S5</accession>
<keyword evidence="2" id="KW-1185">Reference proteome</keyword>
<evidence type="ECO:0000313" key="2">
    <source>
        <dbReference type="Proteomes" id="UP001627154"/>
    </source>
</evidence>
<reference evidence="1 2" key="1">
    <citation type="journal article" date="2024" name="bioRxiv">
        <title>A reference genome for Trichogramma kaykai: A tiny desert-dwelling parasitoid wasp with competing sex-ratio distorters.</title>
        <authorList>
            <person name="Culotta J."/>
            <person name="Lindsey A.R."/>
        </authorList>
    </citation>
    <scope>NUCLEOTIDE SEQUENCE [LARGE SCALE GENOMIC DNA]</scope>
    <source>
        <strain evidence="1 2">KSX58</strain>
    </source>
</reference>
<dbReference type="EMBL" id="JBJJXI010000059">
    <property type="protein sequence ID" value="KAL3398800.1"/>
    <property type="molecule type" value="Genomic_DNA"/>
</dbReference>
<protein>
    <submittedName>
        <fullName evidence="1">Uncharacterized protein</fullName>
    </submittedName>
</protein>
<comment type="caution">
    <text evidence="1">The sequence shown here is derived from an EMBL/GenBank/DDBJ whole genome shotgun (WGS) entry which is preliminary data.</text>
</comment>
<evidence type="ECO:0000313" key="1">
    <source>
        <dbReference type="EMBL" id="KAL3398800.1"/>
    </source>
</evidence>
<dbReference type="AlphaFoldDB" id="A0ABD2X0S5"/>
<organism evidence="1 2">
    <name type="scientific">Trichogramma kaykai</name>
    <dbReference type="NCBI Taxonomy" id="54128"/>
    <lineage>
        <taxon>Eukaryota</taxon>
        <taxon>Metazoa</taxon>
        <taxon>Ecdysozoa</taxon>
        <taxon>Arthropoda</taxon>
        <taxon>Hexapoda</taxon>
        <taxon>Insecta</taxon>
        <taxon>Pterygota</taxon>
        <taxon>Neoptera</taxon>
        <taxon>Endopterygota</taxon>
        <taxon>Hymenoptera</taxon>
        <taxon>Apocrita</taxon>
        <taxon>Proctotrupomorpha</taxon>
        <taxon>Chalcidoidea</taxon>
        <taxon>Trichogrammatidae</taxon>
        <taxon>Trichogramma</taxon>
    </lineage>
</organism>
<gene>
    <name evidence="1" type="ORF">TKK_007911</name>
</gene>
<name>A0ABD2X0S5_9HYME</name>
<dbReference type="Proteomes" id="UP001627154">
    <property type="component" value="Unassembled WGS sequence"/>
</dbReference>
<sequence>MALELADVKQPPTTARPGTEVRIKGVPLSEPHDTPELLHGVAQKVLARIGSEKSIDDVQVCCFLADDPRPQRSGNQRVIPTFSFIMTFKQPITRNHVVRLKRRYSKLMFSDVRAGEPHVEVGLFEILPCPVYRLLRLAKEKGRRSACDSVWSDDGRIYARKNRGAERVELITEADQDLIA</sequence>